<comment type="caution">
    <text evidence="2">The sequence shown here is derived from an EMBL/GenBank/DDBJ whole genome shotgun (WGS) entry which is preliminary data.</text>
</comment>
<sequence length="338" mass="38339">MEAGMKVEVEEAMELGDQLHKRFKHDPSLLAAMESGTEPVTESVMEYVTEPALGAVTEPALGAVTEPALGAITEPVTESAMESVTEPMEAVKDSAMESVTKPPETIWKSIRDRVLRSSDLPLTSDEGYDVEYIFYPYWANSDRLLIKISQTGLDLNEVDREFAKLVPPPPPEEKANLVLVICYFDNHPEKGYTFAWVRDFSSLYNNGNARNEDDLSDDDPDDPDEAEVDDPDKAEVDKVDDDDDNDDDDNDDDDDDDDEEEEEEEEEEEDEDEDGDEDDDGDDFLYAIKSNRDPFDREDDDADADRFGFRRNYERTLAARVRRAMSKRTECRYVFGSD</sequence>
<dbReference type="EMBL" id="JAZDWU010000005">
    <property type="protein sequence ID" value="KAL0003361.1"/>
    <property type="molecule type" value="Genomic_DNA"/>
</dbReference>
<proteinExistence type="predicted"/>
<keyword evidence="3" id="KW-1185">Reference proteome</keyword>
<evidence type="ECO:0000256" key="1">
    <source>
        <dbReference type="SAM" id="MobiDB-lite"/>
    </source>
</evidence>
<organism evidence="2 3">
    <name type="scientific">Lithocarpus litseifolius</name>
    <dbReference type="NCBI Taxonomy" id="425828"/>
    <lineage>
        <taxon>Eukaryota</taxon>
        <taxon>Viridiplantae</taxon>
        <taxon>Streptophyta</taxon>
        <taxon>Embryophyta</taxon>
        <taxon>Tracheophyta</taxon>
        <taxon>Spermatophyta</taxon>
        <taxon>Magnoliopsida</taxon>
        <taxon>eudicotyledons</taxon>
        <taxon>Gunneridae</taxon>
        <taxon>Pentapetalae</taxon>
        <taxon>rosids</taxon>
        <taxon>fabids</taxon>
        <taxon>Fagales</taxon>
        <taxon>Fagaceae</taxon>
        <taxon>Lithocarpus</taxon>
    </lineage>
</organism>
<gene>
    <name evidence="2" type="ORF">SO802_017142</name>
</gene>
<evidence type="ECO:0000313" key="3">
    <source>
        <dbReference type="Proteomes" id="UP001459277"/>
    </source>
</evidence>
<accession>A0AAW2D298</accession>
<name>A0AAW2D298_9ROSI</name>
<feature type="compositionally biased region" description="Acidic residues" evidence="1">
    <location>
        <begin position="238"/>
        <end position="283"/>
    </location>
</feature>
<evidence type="ECO:0000313" key="2">
    <source>
        <dbReference type="EMBL" id="KAL0003361.1"/>
    </source>
</evidence>
<feature type="compositionally biased region" description="Acidic residues" evidence="1">
    <location>
        <begin position="214"/>
        <end position="230"/>
    </location>
</feature>
<dbReference type="AlphaFoldDB" id="A0AAW2D298"/>
<protein>
    <submittedName>
        <fullName evidence="2">Uncharacterized protein</fullName>
    </submittedName>
</protein>
<dbReference type="Proteomes" id="UP001459277">
    <property type="component" value="Unassembled WGS sequence"/>
</dbReference>
<reference evidence="2 3" key="1">
    <citation type="submission" date="2024-01" db="EMBL/GenBank/DDBJ databases">
        <title>A telomere-to-telomere, gap-free genome of sweet tea (Lithocarpus litseifolius).</title>
        <authorList>
            <person name="Zhou J."/>
        </authorList>
    </citation>
    <scope>NUCLEOTIDE SEQUENCE [LARGE SCALE GENOMIC DNA]</scope>
    <source>
        <strain evidence="2">Zhou-2022a</strain>
        <tissue evidence="2">Leaf</tissue>
    </source>
</reference>
<feature type="region of interest" description="Disordered" evidence="1">
    <location>
        <begin position="209"/>
        <end position="307"/>
    </location>
</feature>